<dbReference type="SUPFAM" id="SSF52402">
    <property type="entry name" value="Adenine nucleotide alpha hydrolases-like"/>
    <property type="match status" value="2"/>
</dbReference>
<accession>A0A8J4A0H8</accession>
<name>A0A8J4A0H8_9ACTN</name>
<evidence type="ECO:0000259" key="2">
    <source>
        <dbReference type="Pfam" id="PF00582"/>
    </source>
</evidence>
<reference evidence="3" key="1">
    <citation type="submission" date="2021-01" db="EMBL/GenBank/DDBJ databases">
        <title>Whole genome shotgun sequence of Virgisporangium ochraceum NBRC 16418.</title>
        <authorList>
            <person name="Komaki H."/>
            <person name="Tamura T."/>
        </authorList>
    </citation>
    <scope>NUCLEOTIDE SEQUENCE</scope>
    <source>
        <strain evidence="3">NBRC 16418</strain>
    </source>
</reference>
<evidence type="ECO:0000313" key="4">
    <source>
        <dbReference type="Proteomes" id="UP000635606"/>
    </source>
</evidence>
<feature type="domain" description="UspA" evidence="2">
    <location>
        <begin position="125"/>
        <end position="260"/>
    </location>
</feature>
<dbReference type="Proteomes" id="UP000635606">
    <property type="component" value="Unassembled WGS sequence"/>
</dbReference>
<dbReference type="Gene3D" id="3.40.50.620">
    <property type="entry name" value="HUPs"/>
    <property type="match status" value="2"/>
</dbReference>
<feature type="domain" description="UspA" evidence="2">
    <location>
        <begin position="2"/>
        <end position="112"/>
    </location>
</feature>
<dbReference type="InterPro" id="IPR006016">
    <property type="entry name" value="UspA"/>
</dbReference>
<sequence>MALAWARDEAIATAGRITICHAGPPPAGGSTMDALTLADPPLARAVHDVRQRIGGERVDLWLADGDPAGLIAEAAETAAADLVVVGPPLHGGTRSTAARTAGTCRRPVVIVRPGQDEPRLPFAGHVVAALGGGPCDARVADFAVRYAAVHHLPVAAVHVSAEGPGDFWFDEDTLETHFAVEPPQIATLARVLEPLRIRHPHVPVRLCVLAGSASARLVVATAAARLVVVGRRHHRPLTPALGGTSGALVRNGVPPVVVVPSA</sequence>
<dbReference type="AlphaFoldDB" id="A0A8J4A0H8"/>
<gene>
    <name evidence="3" type="ORF">Voc01_066100</name>
</gene>
<keyword evidence="4" id="KW-1185">Reference proteome</keyword>
<dbReference type="InterPro" id="IPR014729">
    <property type="entry name" value="Rossmann-like_a/b/a_fold"/>
</dbReference>
<evidence type="ECO:0000313" key="3">
    <source>
        <dbReference type="EMBL" id="GIJ71693.1"/>
    </source>
</evidence>
<dbReference type="PANTHER" id="PTHR46268:SF15">
    <property type="entry name" value="UNIVERSAL STRESS PROTEIN HP_0031"/>
    <property type="match status" value="1"/>
</dbReference>
<evidence type="ECO:0000256" key="1">
    <source>
        <dbReference type="ARBA" id="ARBA00008791"/>
    </source>
</evidence>
<comment type="caution">
    <text evidence="3">The sequence shown here is derived from an EMBL/GenBank/DDBJ whole genome shotgun (WGS) entry which is preliminary data.</text>
</comment>
<organism evidence="3 4">
    <name type="scientific">Virgisporangium ochraceum</name>
    <dbReference type="NCBI Taxonomy" id="65505"/>
    <lineage>
        <taxon>Bacteria</taxon>
        <taxon>Bacillati</taxon>
        <taxon>Actinomycetota</taxon>
        <taxon>Actinomycetes</taxon>
        <taxon>Micromonosporales</taxon>
        <taxon>Micromonosporaceae</taxon>
        <taxon>Virgisporangium</taxon>
    </lineage>
</organism>
<dbReference type="EMBL" id="BOPH01000088">
    <property type="protein sequence ID" value="GIJ71693.1"/>
    <property type="molecule type" value="Genomic_DNA"/>
</dbReference>
<protein>
    <recommendedName>
        <fullName evidence="2">UspA domain-containing protein</fullName>
    </recommendedName>
</protein>
<comment type="similarity">
    <text evidence="1">Belongs to the universal stress protein A family.</text>
</comment>
<dbReference type="Pfam" id="PF00582">
    <property type="entry name" value="Usp"/>
    <property type="match status" value="2"/>
</dbReference>
<dbReference type="PANTHER" id="PTHR46268">
    <property type="entry name" value="STRESS RESPONSE PROTEIN NHAX"/>
    <property type="match status" value="1"/>
</dbReference>
<proteinExistence type="inferred from homology"/>